<dbReference type="AlphaFoldDB" id="A0AB39KRB8"/>
<evidence type="ECO:0008006" key="3">
    <source>
        <dbReference type="Google" id="ProtNLM"/>
    </source>
</evidence>
<protein>
    <recommendedName>
        <fullName evidence="3">DUF2147 domain-containing protein</fullName>
    </recommendedName>
</protein>
<organism evidence="2">
    <name type="scientific">Caulobacter sp. 73W</name>
    <dbReference type="NCBI Taxonomy" id="3161137"/>
    <lineage>
        <taxon>Bacteria</taxon>
        <taxon>Pseudomonadati</taxon>
        <taxon>Pseudomonadota</taxon>
        <taxon>Alphaproteobacteria</taxon>
        <taxon>Caulobacterales</taxon>
        <taxon>Caulobacteraceae</taxon>
        <taxon>Caulobacter</taxon>
    </lineage>
</organism>
<name>A0AB39KRB8_9CAUL</name>
<evidence type="ECO:0000256" key="1">
    <source>
        <dbReference type="SAM" id="SignalP"/>
    </source>
</evidence>
<feature type="signal peptide" evidence="1">
    <location>
        <begin position="1"/>
        <end position="19"/>
    </location>
</feature>
<evidence type="ECO:0000313" key="2">
    <source>
        <dbReference type="EMBL" id="XDO96157.1"/>
    </source>
</evidence>
<keyword evidence="1" id="KW-0732">Signal</keyword>
<dbReference type="RefSeq" id="WP_369059011.1">
    <property type="nucleotide sequence ID" value="NZ_CP158375.1"/>
</dbReference>
<feature type="chain" id="PRO_5044241542" description="DUF2147 domain-containing protein" evidence="1">
    <location>
        <begin position="20"/>
        <end position="119"/>
    </location>
</feature>
<accession>A0AB39KRB8</accession>
<reference evidence="2" key="1">
    <citation type="submission" date="2024-06" db="EMBL/GenBank/DDBJ databases">
        <title>Caulobacter inopinatus, sp. nov.</title>
        <authorList>
            <person name="Donachie S.P."/>
        </authorList>
    </citation>
    <scope>NUCLEOTIDE SEQUENCE</scope>
    <source>
        <strain evidence="2">73W</strain>
    </source>
</reference>
<dbReference type="EMBL" id="CP158375">
    <property type="protein sequence ID" value="XDO96157.1"/>
    <property type="molecule type" value="Genomic_DNA"/>
</dbReference>
<proteinExistence type="predicted"/>
<gene>
    <name evidence="2" type="ORF">ABOZ73_15435</name>
</gene>
<sequence length="119" mass="12730">MRIPLLIAALCAAPAMALAAGPADYVGTWVQKDGPPGPGAQWRIKDRAGVLEVWLPEHVGDKKNRRLVLSAAGPDTYKTGPGSFARGQVTRVKPGVIHMEVRKLDAGGAIYFDSDLVKR</sequence>